<accession>A0A3R9ZM30</accession>
<feature type="signal peptide" evidence="1">
    <location>
        <begin position="1"/>
        <end position="33"/>
    </location>
</feature>
<sequence length="76" mass="8433">MYLNNMKYVGALKNKRSFIFVFVALFHPLESYAQETVEQTQNQAKPDKVVRVAVTGSRISKAQKDGPTSVTVITAA</sequence>
<evidence type="ECO:0000256" key="1">
    <source>
        <dbReference type="SAM" id="SignalP"/>
    </source>
</evidence>
<gene>
    <name evidence="2" type="ORF">EA686_21750</name>
</gene>
<feature type="chain" id="PRO_5018560435" description="TonB-dependent receptor" evidence="1">
    <location>
        <begin position="34"/>
        <end position="76"/>
    </location>
</feature>
<dbReference type="Proteomes" id="UP000280073">
    <property type="component" value="Unassembled WGS sequence"/>
</dbReference>
<dbReference type="AlphaFoldDB" id="A0A3R9ZM30"/>
<dbReference type="EMBL" id="RFDI01001523">
    <property type="protein sequence ID" value="RSR40985.1"/>
    <property type="molecule type" value="Genomic_DNA"/>
</dbReference>
<evidence type="ECO:0000313" key="3">
    <source>
        <dbReference type="Proteomes" id="UP000280073"/>
    </source>
</evidence>
<feature type="non-terminal residue" evidence="2">
    <location>
        <position position="76"/>
    </location>
</feature>
<protein>
    <recommendedName>
        <fullName evidence="4">TonB-dependent receptor</fullName>
    </recommendedName>
</protein>
<proteinExistence type="predicted"/>
<reference evidence="2 3" key="1">
    <citation type="submission" date="2018-10" db="EMBL/GenBank/DDBJ databases">
        <title>GWAS and RNA-Seq identify cryptic mechanisms of antimicrobial resistance in Acinetobacter baumannii.</title>
        <authorList>
            <person name="Sahl J.W."/>
        </authorList>
    </citation>
    <scope>NUCLEOTIDE SEQUENCE [LARGE SCALE GENOMIC DNA]</scope>
    <source>
        <strain evidence="2 3">TG28175</strain>
    </source>
</reference>
<comment type="caution">
    <text evidence="2">The sequence shown here is derived from an EMBL/GenBank/DDBJ whole genome shotgun (WGS) entry which is preliminary data.</text>
</comment>
<organism evidence="2 3">
    <name type="scientific">Acinetobacter baumannii</name>
    <dbReference type="NCBI Taxonomy" id="470"/>
    <lineage>
        <taxon>Bacteria</taxon>
        <taxon>Pseudomonadati</taxon>
        <taxon>Pseudomonadota</taxon>
        <taxon>Gammaproteobacteria</taxon>
        <taxon>Moraxellales</taxon>
        <taxon>Moraxellaceae</taxon>
        <taxon>Acinetobacter</taxon>
        <taxon>Acinetobacter calcoaceticus/baumannii complex</taxon>
    </lineage>
</organism>
<evidence type="ECO:0000313" key="2">
    <source>
        <dbReference type="EMBL" id="RSR40985.1"/>
    </source>
</evidence>
<name>A0A3R9ZM30_ACIBA</name>
<keyword evidence="1" id="KW-0732">Signal</keyword>
<evidence type="ECO:0008006" key="4">
    <source>
        <dbReference type="Google" id="ProtNLM"/>
    </source>
</evidence>